<dbReference type="PANTHER" id="PTHR35936">
    <property type="entry name" value="MEMBRANE-BOUND LYTIC MUREIN TRANSGLYCOSYLASE F"/>
    <property type="match status" value="1"/>
</dbReference>
<dbReference type="Gene3D" id="3.40.190.10">
    <property type="entry name" value="Periplasmic binding protein-like II"/>
    <property type="match status" value="2"/>
</dbReference>
<gene>
    <name evidence="8" type="ordered locus">Desaci_4610</name>
</gene>
<reference evidence="8 9" key="1">
    <citation type="journal article" date="2012" name="J. Bacteriol.">
        <title>Complete genome sequences of Desulfosporosinus orientis DSM765T, Desulfosporosinus youngiae DSM17734T, Desulfosporosinus meridiei DSM13257T, and Desulfosporosinus acidiphilus DSM22704T.</title>
        <authorList>
            <person name="Pester M."/>
            <person name="Brambilla E."/>
            <person name="Alazard D."/>
            <person name="Rattei T."/>
            <person name="Weinmaier T."/>
            <person name="Han J."/>
            <person name="Lucas S."/>
            <person name="Lapidus A."/>
            <person name="Cheng J.F."/>
            <person name="Goodwin L."/>
            <person name="Pitluck S."/>
            <person name="Peters L."/>
            <person name="Ovchinnikova G."/>
            <person name="Teshima H."/>
            <person name="Detter J.C."/>
            <person name="Han C.S."/>
            <person name="Tapia R."/>
            <person name="Land M.L."/>
            <person name="Hauser L."/>
            <person name="Kyrpides N.C."/>
            <person name="Ivanova N.N."/>
            <person name="Pagani I."/>
            <person name="Huntmann M."/>
            <person name="Wei C.L."/>
            <person name="Davenport K.W."/>
            <person name="Daligault H."/>
            <person name="Chain P.S."/>
            <person name="Chen A."/>
            <person name="Mavromatis K."/>
            <person name="Markowitz V."/>
            <person name="Szeto E."/>
            <person name="Mikhailova N."/>
            <person name="Pati A."/>
            <person name="Wagner M."/>
            <person name="Woyke T."/>
            <person name="Ollivier B."/>
            <person name="Klenk H.P."/>
            <person name="Spring S."/>
            <person name="Loy A."/>
        </authorList>
    </citation>
    <scope>NUCLEOTIDE SEQUENCE [LARGE SCALE GENOMIC DNA]</scope>
    <source>
        <strain evidence="9">DSM 22704 / JCM 16185 / SJ4</strain>
    </source>
</reference>
<evidence type="ECO:0000256" key="3">
    <source>
        <dbReference type="ARBA" id="ARBA00022729"/>
    </source>
</evidence>
<dbReference type="RefSeq" id="WP_014829425.1">
    <property type="nucleotide sequence ID" value="NC_018068.1"/>
</dbReference>
<keyword evidence="3 5" id="KW-0732">Signal</keyword>
<feature type="domain" description="Ionotropic glutamate receptor C-terminal" evidence="7">
    <location>
        <begin position="47"/>
        <end position="264"/>
    </location>
</feature>
<evidence type="ECO:0000259" key="7">
    <source>
        <dbReference type="SMART" id="SM00079"/>
    </source>
</evidence>
<dbReference type="SMART" id="SM00079">
    <property type="entry name" value="PBPe"/>
    <property type="match status" value="1"/>
</dbReference>
<comment type="subcellular location">
    <subcellularLocation>
        <location evidence="1">Cell envelope</location>
    </subcellularLocation>
</comment>
<dbReference type="CDD" id="cd13624">
    <property type="entry name" value="PBP2_Arg_Lys_His"/>
    <property type="match status" value="1"/>
</dbReference>
<feature type="chain" id="PRO_5038418919" evidence="5">
    <location>
        <begin position="23"/>
        <end position="269"/>
    </location>
</feature>
<evidence type="ECO:0000256" key="2">
    <source>
        <dbReference type="ARBA" id="ARBA00010333"/>
    </source>
</evidence>
<dbReference type="InterPro" id="IPR001638">
    <property type="entry name" value="Solute-binding_3/MltF_N"/>
</dbReference>
<dbReference type="SMART" id="SM00062">
    <property type="entry name" value="PBPb"/>
    <property type="match status" value="1"/>
</dbReference>
<dbReference type="GO" id="GO:0030313">
    <property type="term" value="C:cell envelope"/>
    <property type="evidence" value="ECO:0007669"/>
    <property type="project" value="UniProtKB-SubCell"/>
</dbReference>
<dbReference type="PANTHER" id="PTHR35936:SF17">
    <property type="entry name" value="ARGININE-BINDING EXTRACELLULAR PROTEIN ARTP"/>
    <property type="match status" value="1"/>
</dbReference>
<evidence type="ECO:0000313" key="8">
    <source>
        <dbReference type="EMBL" id="AFM43445.1"/>
    </source>
</evidence>
<proteinExistence type="inferred from homology"/>
<dbReference type="STRING" id="646529.Desaci_4610"/>
<dbReference type="EMBL" id="CP003639">
    <property type="protein sequence ID" value="AFM43445.1"/>
    <property type="molecule type" value="Genomic_DNA"/>
</dbReference>
<evidence type="ECO:0000313" key="9">
    <source>
        <dbReference type="Proteomes" id="UP000002892"/>
    </source>
</evidence>
<sequence length="269" mass="29259">MFKPKFRVILAGLLSLSLFALAGCGSTSTSSATSSSTSAPAPAAEKVLKVGSDITYAPFEFMDDKQKPTGFDMELIQAIGKDIGYKVNIETCNFDGLITALQAGKYNAVISAMTITPDRAKSVTFSDKYFKSMQYIAMKKGSNFKTLEDLKGKRVGVQLNTTGQFDCEAKGITPKKYDTTPDALNDLLNGGVDAVVADSPVVLWFQAQNPTAQIESVPANVDPEYYGIAMKLGDKELADKVNASLKKLMDNGTYNEIYKKWFKKDAPKF</sequence>
<name>I4DCC1_DESAJ</name>
<dbReference type="Proteomes" id="UP000002892">
    <property type="component" value="Chromosome"/>
</dbReference>
<dbReference type="AlphaFoldDB" id="I4DCC1"/>
<dbReference type="GO" id="GO:0016020">
    <property type="term" value="C:membrane"/>
    <property type="evidence" value="ECO:0007669"/>
    <property type="project" value="InterPro"/>
</dbReference>
<dbReference type="GO" id="GO:0015276">
    <property type="term" value="F:ligand-gated monoatomic ion channel activity"/>
    <property type="evidence" value="ECO:0007669"/>
    <property type="project" value="InterPro"/>
</dbReference>
<dbReference type="PROSITE" id="PS01039">
    <property type="entry name" value="SBP_BACTERIAL_3"/>
    <property type="match status" value="1"/>
</dbReference>
<dbReference type="InterPro" id="IPR001320">
    <property type="entry name" value="Iontro_rcpt_C"/>
</dbReference>
<protein>
    <submittedName>
        <fullName evidence="8">Amino acid ABC transporter substrate-binding protein, PAAT family</fullName>
    </submittedName>
</protein>
<comment type="similarity">
    <text evidence="2 4">Belongs to the bacterial solute-binding protein 3 family.</text>
</comment>
<dbReference type="PROSITE" id="PS51257">
    <property type="entry name" value="PROKAR_LIPOPROTEIN"/>
    <property type="match status" value="1"/>
</dbReference>
<dbReference type="HOGENOM" id="CLU_019602_18_2_9"/>
<dbReference type="Pfam" id="PF00497">
    <property type="entry name" value="SBP_bac_3"/>
    <property type="match status" value="1"/>
</dbReference>
<feature type="signal peptide" evidence="5">
    <location>
        <begin position="1"/>
        <end position="22"/>
    </location>
</feature>
<dbReference type="InterPro" id="IPR018313">
    <property type="entry name" value="SBP_3_CS"/>
</dbReference>
<dbReference type="OrthoDB" id="9774451at2"/>
<dbReference type="SUPFAM" id="SSF53850">
    <property type="entry name" value="Periplasmic binding protein-like II"/>
    <property type="match status" value="1"/>
</dbReference>
<feature type="domain" description="Solute-binding protein family 3/N-terminal" evidence="6">
    <location>
        <begin position="47"/>
        <end position="265"/>
    </location>
</feature>
<accession>I4DCC1</accession>
<evidence type="ECO:0000256" key="4">
    <source>
        <dbReference type="RuleBase" id="RU003744"/>
    </source>
</evidence>
<dbReference type="KEGG" id="dai:Desaci_4610"/>
<dbReference type="eggNOG" id="COG0834">
    <property type="taxonomic scope" value="Bacteria"/>
</dbReference>
<evidence type="ECO:0000256" key="1">
    <source>
        <dbReference type="ARBA" id="ARBA00004196"/>
    </source>
</evidence>
<evidence type="ECO:0000256" key="5">
    <source>
        <dbReference type="SAM" id="SignalP"/>
    </source>
</evidence>
<organism evidence="8 9">
    <name type="scientific">Desulfosporosinus acidiphilus (strain DSM 22704 / JCM 16185 / SJ4)</name>
    <dbReference type="NCBI Taxonomy" id="646529"/>
    <lineage>
        <taxon>Bacteria</taxon>
        <taxon>Bacillati</taxon>
        <taxon>Bacillota</taxon>
        <taxon>Clostridia</taxon>
        <taxon>Eubacteriales</taxon>
        <taxon>Desulfitobacteriaceae</taxon>
        <taxon>Desulfosporosinus</taxon>
    </lineage>
</organism>
<evidence type="ECO:0000259" key="6">
    <source>
        <dbReference type="SMART" id="SM00062"/>
    </source>
</evidence>
<keyword evidence="9" id="KW-1185">Reference proteome</keyword>